<dbReference type="InterPro" id="IPR042214">
    <property type="entry name" value="TruD_catalytic"/>
</dbReference>
<name>A0A3B0W9J4_9ZZZZ</name>
<dbReference type="Pfam" id="PF01142">
    <property type="entry name" value="TruD"/>
    <property type="match status" value="2"/>
</dbReference>
<dbReference type="AlphaFoldDB" id="A0A3B0W9J4"/>
<organism evidence="5">
    <name type="scientific">hydrothermal vent metagenome</name>
    <dbReference type="NCBI Taxonomy" id="652676"/>
    <lineage>
        <taxon>unclassified sequences</taxon>
        <taxon>metagenomes</taxon>
        <taxon>ecological metagenomes</taxon>
    </lineage>
</organism>
<keyword evidence="2" id="KW-0819">tRNA processing</keyword>
<dbReference type="InterPro" id="IPR011760">
    <property type="entry name" value="PsdUridine_synth_TruD_insert"/>
</dbReference>
<dbReference type="Gene3D" id="3.30.2350.20">
    <property type="entry name" value="TruD, catalytic domain"/>
    <property type="match status" value="1"/>
</dbReference>
<feature type="non-terminal residue" evidence="5">
    <location>
        <position position="1"/>
    </location>
</feature>
<dbReference type="PANTHER" id="PTHR47811">
    <property type="entry name" value="TRNA PSEUDOURIDINE SYNTHASE D"/>
    <property type="match status" value="1"/>
</dbReference>
<feature type="domain" description="TRUD" evidence="4">
    <location>
        <begin position="65"/>
        <end position="211"/>
    </location>
</feature>
<accession>A0A3B0W9J4</accession>
<dbReference type="SUPFAM" id="SSF55120">
    <property type="entry name" value="Pseudouridine synthase"/>
    <property type="match status" value="1"/>
</dbReference>
<keyword evidence="3 5" id="KW-0413">Isomerase</keyword>
<dbReference type="GO" id="GO:0001522">
    <property type="term" value="P:pseudouridine synthesis"/>
    <property type="evidence" value="ECO:0007669"/>
    <property type="project" value="InterPro"/>
</dbReference>
<evidence type="ECO:0000256" key="2">
    <source>
        <dbReference type="ARBA" id="ARBA00022694"/>
    </source>
</evidence>
<dbReference type="EMBL" id="UOFB01000322">
    <property type="protein sequence ID" value="VAW49090.1"/>
    <property type="molecule type" value="Genomic_DNA"/>
</dbReference>
<dbReference type="PANTHER" id="PTHR47811:SF1">
    <property type="entry name" value="TRNA PSEUDOURIDINE SYNTHASE D"/>
    <property type="match status" value="1"/>
</dbReference>
<dbReference type="GO" id="GO:0003723">
    <property type="term" value="F:RNA binding"/>
    <property type="evidence" value="ECO:0007669"/>
    <property type="project" value="InterPro"/>
</dbReference>
<sequence length="288" mass="32829">GRENPCIKAFNVANVQVLKVIRHQRKLQIGGLSGNRFTLTIRNIRGGENFIGVLQQRLESLKAQGVPNYFGAQRFGLYGRNIKQGLKFLAGELPKVKRNQKGLYLSALRSWMFNVLLSQRIEQGNWNQFVPGEVLQLQGSNKWFIEDASSDLNERVRQQDLHPTGALYGKGVLPSQQEAFAIEEGIAELFSDWIFGLEQYGVQQDRRALRVLPEALTWQWLDDKRGAKLNASNTSELVEAFKRLGKGEQWMHRPALQLSFTLRAGSYATMVLRELLLAEDYQVLLKRD</sequence>
<evidence type="ECO:0000256" key="3">
    <source>
        <dbReference type="ARBA" id="ARBA00023235"/>
    </source>
</evidence>
<dbReference type="GO" id="GO:0008033">
    <property type="term" value="P:tRNA processing"/>
    <property type="evidence" value="ECO:0007669"/>
    <property type="project" value="UniProtKB-KW"/>
</dbReference>
<dbReference type="EC" id="5.4.99.27" evidence="5"/>
<reference evidence="5" key="1">
    <citation type="submission" date="2018-06" db="EMBL/GenBank/DDBJ databases">
        <authorList>
            <person name="Zhirakovskaya E."/>
        </authorList>
    </citation>
    <scope>NUCLEOTIDE SEQUENCE</scope>
</reference>
<evidence type="ECO:0000256" key="1">
    <source>
        <dbReference type="ARBA" id="ARBA00007953"/>
    </source>
</evidence>
<protein>
    <submittedName>
        <fullName evidence="5">tRNA pseudouridine(13) synthase</fullName>
        <ecNumber evidence="5">5.4.99.27</ecNumber>
    </submittedName>
</protein>
<dbReference type="GO" id="GO:0005829">
    <property type="term" value="C:cytosol"/>
    <property type="evidence" value="ECO:0007669"/>
    <property type="project" value="TreeGrafter"/>
</dbReference>
<evidence type="ECO:0000313" key="5">
    <source>
        <dbReference type="EMBL" id="VAW49090.1"/>
    </source>
</evidence>
<proteinExistence type="inferred from homology"/>
<dbReference type="InterPro" id="IPR001656">
    <property type="entry name" value="PsdUridine_synth_TruD"/>
</dbReference>
<dbReference type="GO" id="GO:0160150">
    <property type="term" value="F:tRNA pseudouridine(13) synthase activity"/>
    <property type="evidence" value="ECO:0007669"/>
    <property type="project" value="UniProtKB-EC"/>
</dbReference>
<gene>
    <name evidence="5" type="ORF">MNBD_GAMMA04-451</name>
</gene>
<dbReference type="PROSITE" id="PS50984">
    <property type="entry name" value="TRUD"/>
    <property type="match status" value="1"/>
</dbReference>
<comment type="similarity">
    <text evidence="1">Belongs to the pseudouridine synthase TruD family.</text>
</comment>
<evidence type="ECO:0000259" key="4">
    <source>
        <dbReference type="PROSITE" id="PS50984"/>
    </source>
</evidence>
<dbReference type="InterPro" id="IPR020103">
    <property type="entry name" value="PsdUridine_synth_cat_dom_sf"/>
</dbReference>
<dbReference type="InterPro" id="IPR050170">
    <property type="entry name" value="TruD_pseudoU_synthase"/>
</dbReference>